<dbReference type="Pfam" id="PF05016">
    <property type="entry name" value="ParE_toxin"/>
    <property type="match status" value="1"/>
</dbReference>
<proteinExistence type="inferred from homology"/>
<accession>A0A2U2RHM1</accession>
<protein>
    <recommendedName>
        <fullName evidence="3">Toxin</fullName>
    </recommendedName>
</protein>
<dbReference type="RefSeq" id="WP_109276314.1">
    <property type="nucleotide sequence ID" value="NZ_QFKX01000005.1"/>
</dbReference>
<gene>
    <name evidence="4" type="ORF">DEO23_12210</name>
</gene>
<dbReference type="OrthoDB" id="7173315at2"/>
<dbReference type="InterPro" id="IPR028344">
    <property type="entry name" value="ParE1/4"/>
</dbReference>
<dbReference type="AlphaFoldDB" id="A0A2U2RHM1"/>
<dbReference type="PANTHER" id="PTHR33755:SF9">
    <property type="entry name" value="TOXIN PARE1"/>
    <property type="match status" value="1"/>
</dbReference>
<dbReference type="Proteomes" id="UP000245590">
    <property type="component" value="Unassembled WGS sequence"/>
</dbReference>
<evidence type="ECO:0000256" key="3">
    <source>
        <dbReference type="PIRNR" id="PIRNR029218"/>
    </source>
</evidence>
<dbReference type="InterPro" id="IPR007712">
    <property type="entry name" value="RelE/ParE_toxin"/>
</dbReference>
<organism evidence="4 5">
    <name type="scientific">Brachybacterium endophyticum</name>
    <dbReference type="NCBI Taxonomy" id="2182385"/>
    <lineage>
        <taxon>Bacteria</taxon>
        <taxon>Bacillati</taxon>
        <taxon>Actinomycetota</taxon>
        <taxon>Actinomycetes</taxon>
        <taxon>Micrococcales</taxon>
        <taxon>Dermabacteraceae</taxon>
        <taxon>Brachybacterium</taxon>
    </lineage>
</organism>
<name>A0A2U2RHM1_9MICO</name>
<evidence type="ECO:0000256" key="1">
    <source>
        <dbReference type="ARBA" id="ARBA00006226"/>
    </source>
</evidence>
<dbReference type="Gene3D" id="3.30.2310.20">
    <property type="entry name" value="RelE-like"/>
    <property type="match status" value="1"/>
</dbReference>
<sequence>MSALLFTPAARVNLSEIWDYTEEHWDAGHAETYVLELHAAAERVAQNSSRGRPADEVRAGYRRYGIGRHLLFYLVRDDAVVIVRILHQRMDPTRHL</sequence>
<dbReference type="InterPro" id="IPR035093">
    <property type="entry name" value="RelE/ParE_toxin_dom_sf"/>
</dbReference>
<dbReference type="PIRSF" id="PIRSF029218">
    <property type="entry name" value="ParE"/>
    <property type="match status" value="1"/>
</dbReference>
<evidence type="ECO:0000256" key="2">
    <source>
        <dbReference type="ARBA" id="ARBA00022649"/>
    </source>
</evidence>
<evidence type="ECO:0000313" key="4">
    <source>
        <dbReference type="EMBL" id="PWH05350.1"/>
    </source>
</evidence>
<dbReference type="InterPro" id="IPR051803">
    <property type="entry name" value="TA_system_RelE-like_toxin"/>
</dbReference>
<reference evidence="4 5" key="1">
    <citation type="submission" date="2018-05" db="EMBL/GenBank/DDBJ databases">
        <title>Brachybacterium sp. M1HQ-2T, whole genome shotgun sequence.</title>
        <authorList>
            <person name="Tuo L."/>
        </authorList>
    </citation>
    <scope>NUCLEOTIDE SEQUENCE [LARGE SCALE GENOMIC DNA]</scope>
    <source>
        <strain evidence="4 5">M1HQ-2</strain>
    </source>
</reference>
<evidence type="ECO:0000313" key="5">
    <source>
        <dbReference type="Proteomes" id="UP000245590"/>
    </source>
</evidence>
<comment type="similarity">
    <text evidence="1 3">Belongs to the RelE toxin family.</text>
</comment>
<keyword evidence="2" id="KW-1277">Toxin-antitoxin system</keyword>
<dbReference type="EMBL" id="QFKX01000005">
    <property type="protein sequence ID" value="PWH05350.1"/>
    <property type="molecule type" value="Genomic_DNA"/>
</dbReference>
<comment type="caution">
    <text evidence="4">The sequence shown here is derived from an EMBL/GenBank/DDBJ whole genome shotgun (WGS) entry which is preliminary data.</text>
</comment>
<keyword evidence="5" id="KW-1185">Reference proteome</keyword>
<dbReference type="PANTHER" id="PTHR33755">
    <property type="entry name" value="TOXIN PARE1-RELATED"/>
    <property type="match status" value="1"/>
</dbReference>